<accession>A0A3G4ZW82</accession>
<sequence length="155" mass="18980">MNQIQAKESTEIPKNVYDRIISEFKRNKIKNIQMISIPKMKTILKKLRLQQYYEHIPHIISKMTGRPPPTLSREVEEKIKVMFRSIQEPFTKYCPKDRTNFLSYSYVLHKFFQLLEMDEFVQYFPLLKSREKLRLQDKIWKRICDDLKWQFYPSL</sequence>
<proteinExistence type="predicted"/>
<evidence type="ECO:0000313" key="2">
    <source>
        <dbReference type="EMBL" id="AYV78614.1"/>
    </source>
</evidence>
<dbReference type="EMBL" id="MK072085">
    <property type="protein sequence ID" value="AYV78614.1"/>
    <property type="molecule type" value="Genomic_DNA"/>
</dbReference>
<gene>
    <name evidence="2" type="ORF">Edafosvirus20_14</name>
</gene>
<protein>
    <submittedName>
        <fullName evidence="2">Late transcription factor VLTF3-like protein</fullName>
    </submittedName>
</protein>
<dbReference type="GO" id="GO:0046782">
    <property type="term" value="P:regulation of viral transcription"/>
    <property type="evidence" value="ECO:0007669"/>
    <property type="project" value="InterPro"/>
</dbReference>
<name>A0A3G4ZW82_9VIRU</name>
<dbReference type="InterPro" id="IPR007031">
    <property type="entry name" value="Poxvirus_VLTF3"/>
</dbReference>
<evidence type="ECO:0000256" key="1">
    <source>
        <dbReference type="ARBA" id="ARBA00023163"/>
    </source>
</evidence>
<keyword evidence="1" id="KW-0804">Transcription</keyword>
<organism evidence="2">
    <name type="scientific">Edafosvirus sp</name>
    <dbReference type="NCBI Taxonomy" id="2487765"/>
    <lineage>
        <taxon>Viruses</taxon>
        <taxon>Varidnaviria</taxon>
        <taxon>Bamfordvirae</taxon>
        <taxon>Nucleocytoviricota</taxon>
        <taxon>Megaviricetes</taxon>
        <taxon>Imitervirales</taxon>
        <taxon>Mimiviridae</taxon>
        <taxon>Klosneuvirinae</taxon>
    </lineage>
</organism>
<dbReference type="Pfam" id="PF04947">
    <property type="entry name" value="Pox_VLTF3"/>
    <property type="match status" value="1"/>
</dbReference>
<reference evidence="2" key="1">
    <citation type="submission" date="2018-10" db="EMBL/GenBank/DDBJ databases">
        <title>Hidden diversity of soil giant viruses.</title>
        <authorList>
            <person name="Schulz F."/>
            <person name="Alteio L."/>
            <person name="Goudeau D."/>
            <person name="Ryan E.M."/>
            <person name="Malmstrom R.R."/>
            <person name="Blanchard J."/>
            <person name="Woyke T."/>
        </authorList>
    </citation>
    <scope>NUCLEOTIDE SEQUENCE</scope>
    <source>
        <strain evidence="2">EDV1</strain>
    </source>
</reference>